<evidence type="ECO:0000259" key="13">
    <source>
        <dbReference type="SMART" id="SM00986"/>
    </source>
</evidence>
<evidence type="ECO:0000256" key="11">
    <source>
        <dbReference type="ARBA" id="ARBA00023204"/>
    </source>
</evidence>
<evidence type="ECO:0000256" key="12">
    <source>
        <dbReference type="SAM" id="MobiDB-lite"/>
    </source>
</evidence>
<keyword evidence="6" id="KW-0479">Metal-binding</keyword>
<dbReference type="AlphaFoldDB" id="A0A937XB15"/>
<accession>A0A937XB15</accession>
<feature type="compositionally biased region" description="Low complexity" evidence="12">
    <location>
        <begin position="106"/>
        <end position="116"/>
    </location>
</feature>
<evidence type="ECO:0000256" key="5">
    <source>
        <dbReference type="ARBA" id="ARBA00022485"/>
    </source>
</evidence>
<evidence type="ECO:0000313" key="15">
    <source>
        <dbReference type="Proteomes" id="UP000748308"/>
    </source>
</evidence>
<dbReference type="GO" id="GO:0006281">
    <property type="term" value="P:DNA repair"/>
    <property type="evidence" value="ECO:0007669"/>
    <property type="project" value="UniProtKB-KW"/>
</dbReference>
<feature type="domain" description="Uracil-DNA glycosylase-like" evidence="13">
    <location>
        <begin position="170"/>
        <end position="316"/>
    </location>
</feature>
<protein>
    <recommendedName>
        <fullName evidence="4">Type-4 uracil-DNA glycosylase</fullName>
        <ecNumber evidence="3">3.2.2.27</ecNumber>
    </recommendedName>
</protein>
<keyword evidence="10" id="KW-0411">Iron-sulfur</keyword>
<dbReference type="GO" id="GO:0004844">
    <property type="term" value="F:uracil DNA N-glycosylase activity"/>
    <property type="evidence" value="ECO:0007669"/>
    <property type="project" value="UniProtKB-EC"/>
</dbReference>
<feature type="compositionally biased region" description="Low complexity" evidence="12">
    <location>
        <begin position="84"/>
        <end position="99"/>
    </location>
</feature>
<reference evidence="14" key="1">
    <citation type="submission" date="2019-03" db="EMBL/GenBank/DDBJ databases">
        <title>Lake Tanganyika Metagenome-Assembled Genomes (MAGs).</title>
        <authorList>
            <person name="Tran P."/>
        </authorList>
    </citation>
    <scope>NUCLEOTIDE SEQUENCE</scope>
    <source>
        <strain evidence="14">M_DeepCast_400m_m2_100</strain>
    </source>
</reference>
<organism evidence="14 15">
    <name type="scientific">Eiseniibacteriota bacterium</name>
    <dbReference type="NCBI Taxonomy" id="2212470"/>
    <lineage>
        <taxon>Bacteria</taxon>
        <taxon>Candidatus Eiseniibacteriota</taxon>
    </lineage>
</organism>
<dbReference type="InterPro" id="IPR005273">
    <property type="entry name" value="Ura-DNA_glyco_family4"/>
</dbReference>
<name>A0A937XB15_UNCEI</name>
<keyword evidence="9" id="KW-0408">Iron</keyword>
<evidence type="ECO:0000256" key="8">
    <source>
        <dbReference type="ARBA" id="ARBA00022801"/>
    </source>
</evidence>
<keyword evidence="11" id="KW-0234">DNA repair</keyword>
<dbReference type="NCBIfam" id="TIGR00758">
    <property type="entry name" value="UDG_fam4"/>
    <property type="match status" value="1"/>
</dbReference>
<dbReference type="EC" id="3.2.2.27" evidence="3"/>
<keyword evidence="7" id="KW-0227">DNA damage</keyword>
<feature type="region of interest" description="Disordered" evidence="12">
    <location>
        <begin position="42"/>
        <end position="139"/>
    </location>
</feature>
<dbReference type="PANTHER" id="PTHR33693:SF1">
    <property type="entry name" value="TYPE-4 URACIL-DNA GLYCOSYLASE"/>
    <property type="match status" value="1"/>
</dbReference>
<evidence type="ECO:0000256" key="7">
    <source>
        <dbReference type="ARBA" id="ARBA00022763"/>
    </source>
</evidence>
<evidence type="ECO:0000256" key="10">
    <source>
        <dbReference type="ARBA" id="ARBA00023014"/>
    </source>
</evidence>
<keyword evidence="8" id="KW-0378">Hydrolase</keyword>
<dbReference type="GO" id="GO:0051539">
    <property type="term" value="F:4 iron, 4 sulfur cluster binding"/>
    <property type="evidence" value="ECO:0007669"/>
    <property type="project" value="UniProtKB-KW"/>
</dbReference>
<keyword evidence="5" id="KW-0004">4Fe-4S</keyword>
<evidence type="ECO:0000256" key="9">
    <source>
        <dbReference type="ARBA" id="ARBA00023004"/>
    </source>
</evidence>
<dbReference type="CDD" id="cd10030">
    <property type="entry name" value="UDG-F4_TTUDGA_SPO1dp_like"/>
    <property type="match status" value="1"/>
</dbReference>
<comment type="similarity">
    <text evidence="2">Belongs to the uracil-DNA glycosylase (UDG) superfamily. Type 4 (UDGa) family.</text>
</comment>
<comment type="caution">
    <text evidence="14">The sequence shown here is derived from an EMBL/GenBank/DDBJ whole genome shotgun (WGS) entry which is preliminary data.</text>
</comment>
<proteinExistence type="inferred from homology"/>
<evidence type="ECO:0000313" key="14">
    <source>
        <dbReference type="EMBL" id="MBM3316648.1"/>
    </source>
</evidence>
<dbReference type="Pfam" id="PF03167">
    <property type="entry name" value="UDG"/>
    <property type="match status" value="1"/>
</dbReference>
<dbReference type="GO" id="GO:0046872">
    <property type="term" value="F:metal ion binding"/>
    <property type="evidence" value="ECO:0007669"/>
    <property type="project" value="UniProtKB-KW"/>
</dbReference>
<comment type="catalytic activity">
    <reaction evidence="1">
        <text>Hydrolyzes single-stranded DNA or mismatched double-stranded DNA and polynucleotides, releasing free uracil.</text>
        <dbReference type="EC" id="3.2.2.27"/>
    </reaction>
</comment>
<dbReference type="InterPro" id="IPR051536">
    <property type="entry name" value="UDG_Type-4/5"/>
</dbReference>
<evidence type="ECO:0000256" key="4">
    <source>
        <dbReference type="ARBA" id="ARBA00019403"/>
    </source>
</evidence>
<dbReference type="InterPro" id="IPR036895">
    <property type="entry name" value="Uracil-DNA_glycosylase-like_sf"/>
</dbReference>
<evidence type="ECO:0000256" key="1">
    <source>
        <dbReference type="ARBA" id="ARBA00001400"/>
    </source>
</evidence>
<dbReference type="SMART" id="SM00986">
    <property type="entry name" value="UDG"/>
    <property type="match status" value="1"/>
</dbReference>
<dbReference type="PANTHER" id="PTHR33693">
    <property type="entry name" value="TYPE-5 URACIL-DNA GLYCOSYLASE"/>
    <property type="match status" value="1"/>
</dbReference>
<dbReference type="EMBL" id="VGIY01000029">
    <property type="protein sequence ID" value="MBM3316648.1"/>
    <property type="molecule type" value="Genomic_DNA"/>
</dbReference>
<evidence type="ECO:0000256" key="2">
    <source>
        <dbReference type="ARBA" id="ARBA00006521"/>
    </source>
</evidence>
<dbReference type="InterPro" id="IPR005122">
    <property type="entry name" value="Uracil-DNA_glycosylase-like"/>
</dbReference>
<dbReference type="SUPFAM" id="SSF52141">
    <property type="entry name" value="Uracil-DNA glycosylase-like"/>
    <property type="match status" value="1"/>
</dbReference>
<evidence type="ECO:0000256" key="3">
    <source>
        <dbReference type="ARBA" id="ARBA00012030"/>
    </source>
</evidence>
<dbReference type="Proteomes" id="UP000748308">
    <property type="component" value="Unassembled WGS sequence"/>
</dbReference>
<gene>
    <name evidence="14" type="ORF">FJY75_02240</name>
</gene>
<dbReference type="Gene3D" id="3.40.470.10">
    <property type="entry name" value="Uracil-DNA glycosylase-like domain"/>
    <property type="match status" value="1"/>
</dbReference>
<sequence>MDRLEVLREIAEQLEGEIARGIRFWSDEDWNREAREFLGHTLPAPAAAPARPSGDEGSAGTTATGAWSDAPAIQASPAGPPPLAAAGRTPPESPPARVVPAPPPASAKAHPGAAAAPPAPRPAKSLPRFGPPPAAEGRDPDWEAQLAAVEREARGCVRCALSKERTNVVFNSGSGRVPLVFVGEGPGADEDAQGEAFVGRAGQLLTKIIAAIGLDRADVYICNVVKCRPPGNRAPLPEETEACRPYLQRQLEIIKPRAICALGLAAAQLLLETKAPIGKLRGKVFMYNGVPVLPTYHPAFLLRSPGMKRVVWEDVQVLRRILDEGAATAGPAVAAAPVAQAKPPAPRSGDLFS</sequence>
<evidence type="ECO:0000256" key="6">
    <source>
        <dbReference type="ARBA" id="ARBA00022723"/>
    </source>
</evidence>
<dbReference type="SMART" id="SM00987">
    <property type="entry name" value="UreE_C"/>
    <property type="match status" value="1"/>
</dbReference>